<protein>
    <recommendedName>
        <fullName evidence="4">ER membrane protein complex subunit 10</fullName>
    </recommendedName>
</protein>
<accession>A0A8J5QNT3</accession>
<dbReference type="AlphaFoldDB" id="A0A8J5QNT3"/>
<evidence type="ECO:0000313" key="3">
    <source>
        <dbReference type="Proteomes" id="UP000694255"/>
    </source>
</evidence>
<proteinExistence type="predicted"/>
<dbReference type="GeneID" id="73469456"/>
<name>A0A8J5QNT3_9ASCO</name>
<sequence length="159" mass="18317">MVLDPQLGYCFGTNDLPNHECFSYTKGIKSLKSVQFHVFLDQASQIQHISVNYDSETNDNDGPQVIIHPFELAPSPNLNPESLKGKQKKESSAGQQRVEKVIQKKIIKVKDENGNEIEKEIEQEVEVEVDDRSWIQKNWMYIVPPLILFLMFSKDEPKK</sequence>
<feature type="region of interest" description="Disordered" evidence="1">
    <location>
        <begin position="74"/>
        <end position="97"/>
    </location>
</feature>
<dbReference type="OrthoDB" id="1894652at2759"/>
<gene>
    <name evidence="2" type="ORF">J8A68_002655</name>
</gene>
<reference evidence="2 3" key="1">
    <citation type="journal article" date="2021" name="DNA Res.">
        <title>Genome analysis of Candida subhashii reveals its hybrid nature and dual mitochondrial genome conformations.</title>
        <authorList>
            <person name="Mixao V."/>
            <person name="Hegedusova E."/>
            <person name="Saus E."/>
            <person name="Pryszcz L.P."/>
            <person name="Cillingova A."/>
            <person name="Nosek J."/>
            <person name="Gabaldon T."/>
        </authorList>
    </citation>
    <scope>NUCLEOTIDE SEQUENCE [LARGE SCALE GENOMIC DNA]</scope>
    <source>
        <strain evidence="2 3">CBS 10753</strain>
    </source>
</reference>
<keyword evidence="3" id="KW-1185">Reference proteome</keyword>
<dbReference type="Pfam" id="PF21203">
    <property type="entry name" value="ECM10"/>
    <property type="match status" value="1"/>
</dbReference>
<evidence type="ECO:0000313" key="2">
    <source>
        <dbReference type="EMBL" id="KAG7663795.1"/>
    </source>
</evidence>
<comment type="caution">
    <text evidence="2">The sequence shown here is derived from an EMBL/GenBank/DDBJ whole genome shotgun (WGS) entry which is preliminary data.</text>
</comment>
<dbReference type="EMBL" id="JAGSYN010000117">
    <property type="protein sequence ID" value="KAG7663795.1"/>
    <property type="molecule type" value="Genomic_DNA"/>
</dbReference>
<evidence type="ECO:0008006" key="4">
    <source>
        <dbReference type="Google" id="ProtNLM"/>
    </source>
</evidence>
<dbReference type="Proteomes" id="UP000694255">
    <property type="component" value="Unassembled WGS sequence"/>
</dbReference>
<dbReference type="RefSeq" id="XP_049264027.1">
    <property type="nucleotide sequence ID" value="XM_049406428.1"/>
</dbReference>
<organism evidence="2 3">
    <name type="scientific">[Candida] subhashii</name>
    <dbReference type="NCBI Taxonomy" id="561895"/>
    <lineage>
        <taxon>Eukaryota</taxon>
        <taxon>Fungi</taxon>
        <taxon>Dikarya</taxon>
        <taxon>Ascomycota</taxon>
        <taxon>Saccharomycotina</taxon>
        <taxon>Pichiomycetes</taxon>
        <taxon>Debaryomycetaceae</taxon>
        <taxon>Spathaspora</taxon>
    </lineage>
</organism>
<evidence type="ECO:0000256" key="1">
    <source>
        <dbReference type="SAM" id="MobiDB-lite"/>
    </source>
</evidence>